<dbReference type="HOGENOM" id="CLU_2723871_0_0_1"/>
<accession>A0A0C9ZSL9</accession>
<protein>
    <submittedName>
        <fullName evidence="2">Uncharacterized protein</fullName>
    </submittedName>
</protein>
<dbReference type="InParanoid" id="A0A0C9ZSL9"/>
<proteinExistence type="predicted"/>
<dbReference type="AlphaFoldDB" id="A0A0C9ZSL9"/>
<feature type="region of interest" description="Disordered" evidence="1">
    <location>
        <begin position="1"/>
        <end position="28"/>
    </location>
</feature>
<name>A0A0C9ZSL9_9AGAM</name>
<evidence type="ECO:0000256" key="1">
    <source>
        <dbReference type="SAM" id="MobiDB-lite"/>
    </source>
</evidence>
<reference evidence="3" key="2">
    <citation type="submission" date="2015-01" db="EMBL/GenBank/DDBJ databases">
        <title>Evolutionary Origins and Diversification of the Mycorrhizal Mutualists.</title>
        <authorList>
            <consortium name="DOE Joint Genome Institute"/>
            <consortium name="Mycorrhizal Genomics Consortium"/>
            <person name="Kohler A."/>
            <person name="Kuo A."/>
            <person name="Nagy L.G."/>
            <person name="Floudas D."/>
            <person name="Copeland A."/>
            <person name="Barry K.W."/>
            <person name="Cichocki N."/>
            <person name="Veneault-Fourrey C."/>
            <person name="LaButti K."/>
            <person name="Lindquist E.A."/>
            <person name="Lipzen A."/>
            <person name="Lundell T."/>
            <person name="Morin E."/>
            <person name="Murat C."/>
            <person name="Riley R."/>
            <person name="Ohm R."/>
            <person name="Sun H."/>
            <person name="Tunlid A."/>
            <person name="Henrissat B."/>
            <person name="Grigoriev I.V."/>
            <person name="Hibbett D.S."/>
            <person name="Martin F."/>
        </authorList>
    </citation>
    <scope>NUCLEOTIDE SEQUENCE [LARGE SCALE GENOMIC DNA]</scope>
    <source>
        <strain evidence="3">UH-Slu-Lm8-n1</strain>
    </source>
</reference>
<reference evidence="2 3" key="1">
    <citation type="submission" date="2014-04" db="EMBL/GenBank/DDBJ databases">
        <authorList>
            <consortium name="DOE Joint Genome Institute"/>
            <person name="Kuo A."/>
            <person name="Ruytinx J."/>
            <person name="Rineau F."/>
            <person name="Colpaert J."/>
            <person name="Kohler A."/>
            <person name="Nagy L.G."/>
            <person name="Floudas D."/>
            <person name="Copeland A."/>
            <person name="Barry K.W."/>
            <person name="Cichocki N."/>
            <person name="Veneault-Fourrey C."/>
            <person name="LaButti K."/>
            <person name="Lindquist E.A."/>
            <person name="Lipzen A."/>
            <person name="Lundell T."/>
            <person name="Morin E."/>
            <person name="Murat C."/>
            <person name="Sun H."/>
            <person name="Tunlid A."/>
            <person name="Henrissat B."/>
            <person name="Grigoriev I.V."/>
            <person name="Hibbett D.S."/>
            <person name="Martin F."/>
            <person name="Nordberg H.P."/>
            <person name="Cantor M.N."/>
            <person name="Hua S.X."/>
        </authorList>
    </citation>
    <scope>NUCLEOTIDE SEQUENCE [LARGE SCALE GENOMIC DNA]</scope>
    <source>
        <strain evidence="2 3">UH-Slu-Lm8-n1</strain>
    </source>
</reference>
<dbReference type="EMBL" id="KN836304">
    <property type="protein sequence ID" value="KIK32286.1"/>
    <property type="molecule type" value="Genomic_DNA"/>
</dbReference>
<evidence type="ECO:0000313" key="2">
    <source>
        <dbReference type="EMBL" id="KIK32286.1"/>
    </source>
</evidence>
<organism evidence="2 3">
    <name type="scientific">Suillus luteus UH-Slu-Lm8-n1</name>
    <dbReference type="NCBI Taxonomy" id="930992"/>
    <lineage>
        <taxon>Eukaryota</taxon>
        <taxon>Fungi</taxon>
        <taxon>Dikarya</taxon>
        <taxon>Basidiomycota</taxon>
        <taxon>Agaricomycotina</taxon>
        <taxon>Agaricomycetes</taxon>
        <taxon>Agaricomycetidae</taxon>
        <taxon>Boletales</taxon>
        <taxon>Suillineae</taxon>
        <taxon>Suillaceae</taxon>
        <taxon>Suillus</taxon>
    </lineage>
</organism>
<sequence>MTRSEHDSTATAEFTPSEPPVMKQAEPVKHGRENIVLSSNTFGECVMINVGSQNCTGAIKQTVLASRNDRNF</sequence>
<dbReference type="Proteomes" id="UP000054485">
    <property type="component" value="Unassembled WGS sequence"/>
</dbReference>
<dbReference type="OrthoDB" id="2689715at2759"/>
<gene>
    <name evidence="2" type="ORF">CY34DRAFT_814350</name>
</gene>
<evidence type="ECO:0000313" key="3">
    <source>
        <dbReference type="Proteomes" id="UP000054485"/>
    </source>
</evidence>
<keyword evidence="3" id="KW-1185">Reference proteome</keyword>